<evidence type="ECO:0000256" key="1">
    <source>
        <dbReference type="ARBA" id="ARBA00004196"/>
    </source>
</evidence>
<dbReference type="AlphaFoldDB" id="A0A4R4F9T1"/>
<keyword evidence="3" id="KW-1133">Transmembrane helix</keyword>
<feature type="compositionally biased region" description="Polar residues" evidence="2">
    <location>
        <begin position="542"/>
        <end position="556"/>
    </location>
</feature>
<dbReference type="EMBL" id="SMMX01000038">
    <property type="protein sequence ID" value="TDA20081.1"/>
    <property type="molecule type" value="Genomic_DNA"/>
</dbReference>
<evidence type="ECO:0000259" key="4">
    <source>
        <dbReference type="Pfam" id="PF16403"/>
    </source>
</evidence>
<dbReference type="InterPro" id="IPR013783">
    <property type="entry name" value="Ig-like_fold"/>
</dbReference>
<dbReference type="InterPro" id="IPR011050">
    <property type="entry name" value="Pectin_lyase_fold/virulence"/>
</dbReference>
<feature type="non-terminal residue" evidence="5">
    <location>
        <position position="586"/>
    </location>
</feature>
<comment type="caution">
    <text evidence="5">The sequence shown here is derived from an EMBL/GenBank/DDBJ whole genome shotgun (WGS) entry which is preliminary data.</text>
</comment>
<dbReference type="NCBIfam" id="TIGR02543">
    <property type="entry name" value="List_Bact_rpt"/>
    <property type="match status" value="1"/>
</dbReference>
<keyword evidence="6" id="KW-1185">Reference proteome</keyword>
<proteinExistence type="predicted"/>
<name>A0A4R4F9T1_9FIRM</name>
<feature type="domain" description="Pesticidal crystal protein Cry22Aa Ig-like" evidence="4">
    <location>
        <begin position="447"/>
        <end position="514"/>
    </location>
</feature>
<dbReference type="Pfam" id="PF09479">
    <property type="entry name" value="Flg_new"/>
    <property type="match status" value="1"/>
</dbReference>
<dbReference type="Gene3D" id="2.60.40.4270">
    <property type="entry name" value="Listeria-Bacteroides repeat domain"/>
    <property type="match status" value="1"/>
</dbReference>
<dbReference type="Gene3D" id="2.60.40.10">
    <property type="entry name" value="Immunoglobulins"/>
    <property type="match status" value="1"/>
</dbReference>
<evidence type="ECO:0000313" key="5">
    <source>
        <dbReference type="EMBL" id="TDA20081.1"/>
    </source>
</evidence>
<sequence>MNIKKVFCILIALTIMFVPIELVHAEEITIFRVSTSEQFVDAVKQINEGDDNAEYVIEMLNDIEVTTSTSPGANLSLEFKKGTTTIYGNNHSLKGKLHSFGLIWASGNSVVNLGSEDQPEKSKLIIEPASSFRLPELLGISGSATVNVYYGVVFQNNSTIDRPGGAIYVENGTLNMYGGIIRNCTDAYTGWGGAVYSSSKFTMYGGTIENNVVGEKGLEGFGGGVCNLGTFTMKGGVIQNNKAESPNKEGFGGGVCNLGTFIMEGGVIQNNTSSTAADDVFSQNKTKITVAANKDKGFGTLTSTKEQISGWFEDGNNENSNRWDVNNYCVEIAAEDASKETVIALKAAHGAKKEITVTFNTNSGVWTDTTDKFSQNEDSTYSETLNLGEKAIAPTNPTKTAYTFLGWFTQNDTAYDFDSEVNENITLYAKWAKNMEPLNTVPTINASDKTLTVGDKFDPLKDVTASDKEDGDITEKVEVLSNDVDTSKAGTYTVIYKVTDSKGASSTKTITVTVKAKDTQNPTTDDSKKPSATDTDRKPASTDKQTTSNSPKTGDSTNMTTWLALMFVSLGLLAGVFTVRKSRKSR</sequence>
<keyword evidence="3" id="KW-0812">Transmembrane</keyword>
<dbReference type="SUPFAM" id="SSF51126">
    <property type="entry name" value="Pectin lyase-like"/>
    <property type="match status" value="1"/>
</dbReference>
<dbReference type="Pfam" id="PF16403">
    <property type="entry name" value="Bact_surface_Ig-like"/>
    <property type="match status" value="1"/>
</dbReference>
<evidence type="ECO:0000256" key="3">
    <source>
        <dbReference type="SAM" id="Phobius"/>
    </source>
</evidence>
<evidence type="ECO:0000313" key="6">
    <source>
        <dbReference type="Proteomes" id="UP000295710"/>
    </source>
</evidence>
<dbReference type="Proteomes" id="UP000295710">
    <property type="component" value="Unassembled WGS sequence"/>
</dbReference>
<feature type="compositionally biased region" description="Basic and acidic residues" evidence="2">
    <location>
        <begin position="525"/>
        <end position="541"/>
    </location>
</feature>
<comment type="subcellular location">
    <subcellularLocation>
        <location evidence="1">Cell envelope</location>
    </subcellularLocation>
</comment>
<dbReference type="CDD" id="cd00146">
    <property type="entry name" value="PKD"/>
    <property type="match status" value="1"/>
</dbReference>
<dbReference type="SUPFAM" id="SSF49299">
    <property type="entry name" value="PKD domain"/>
    <property type="match status" value="1"/>
</dbReference>
<dbReference type="InterPro" id="IPR035986">
    <property type="entry name" value="PKD_dom_sf"/>
</dbReference>
<protein>
    <submittedName>
        <fullName evidence="5">DUF5011 domain-containing protein</fullName>
    </submittedName>
</protein>
<feature type="region of interest" description="Disordered" evidence="2">
    <location>
        <begin position="518"/>
        <end position="556"/>
    </location>
</feature>
<evidence type="ECO:0000256" key="2">
    <source>
        <dbReference type="SAM" id="MobiDB-lite"/>
    </source>
</evidence>
<feature type="transmembrane region" description="Helical" evidence="3">
    <location>
        <begin position="559"/>
        <end position="579"/>
    </location>
</feature>
<dbReference type="NCBIfam" id="TIGR01167">
    <property type="entry name" value="LPXTG_anchor"/>
    <property type="match status" value="1"/>
</dbReference>
<dbReference type="InterPro" id="IPR042229">
    <property type="entry name" value="Listeria/Bacterioides_rpt_sf"/>
</dbReference>
<dbReference type="InterPro" id="IPR032179">
    <property type="entry name" value="Cry22Aa_Ig-like"/>
</dbReference>
<dbReference type="RefSeq" id="WP_132281637.1">
    <property type="nucleotide sequence ID" value="NZ_SMMX01000038.1"/>
</dbReference>
<reference evidence="5 6" key="1">
    <citation type="journal article" date="2016" name="Nat. Microbiol.">
        <title>The Mouse Intestinal Bacterial Collection (miBC) provides host-specific insight into cultured diversity and functional potential of the gut microbiota.</title>
        <authorList>
            <person name="Lagkouvardos I."/>
            <person name="Pukall R."/>
            <person name="Abt B."/>
            <person name="Foesel B.U."/>
            <person name="Meier-Kolthoff J.P."/>
            <person name="Kumar N."/>
            <person name="Bresciani A."/>
            <person name="Martinez I."/>
            <person name="Just S."/>
            <person name="Ziegler C."/>
            <person name="Brugiroux S."/>
            <person name="Garzetti D."/>
            <person name="Wenning M."/>
            <person name="Bui T.P."/>
            <person name="Wang J."/>
            <person name="Hugenholtz F."/>
            <person name="Plugge C.M."/>
            <person name="Peterson D.A."/>
            <person name="Hornef M.W."/>
            <person name="Baines J.F."/>
            <person name="Smidt H."/>
            <person name="Walter J."/>
            <person name="Kristiansen K."/>
            <person name="Nielsen H.B."/>
            <person name="Haller D."/>
            <person name="Overmann J."/>
            <person name="Stecher B."/>
            <person name="Clavel T."/>
        </authorList>
    </citation>
    <scope>NUCLEOTIDE SEQUENCE [LARGE SCALE GENOMIC DNA]</scope>
    <source>
        <strain evidence="5 6">DSM 28560</strain>
    </source>
</reference>
<dbReference type="GO" id="GO:0030313">
    <property type="term" value="C:cell envelope"/>
    <property type="evidence" value="ECO:0007669"/>
    <property type="project" value="UniProtKB-SubCell"/>
</dbReference>
<accession>A0A4R4F9T1</accession>
<dbReference type="InterPro" id="IPR013378">
    <property type="entry name" value="InlB-like_B-rpt"/>
</dbReference>
<keyword evidence="3" id="KW-0472">Membrane</keyword>
<gene>
    <name evidence="5" type="ORF">E1963_19030</name>
</gene>
<organism evidence="5 6">
    <name type="scientific">Extibacter muris</name>
    <dbReference type="NCBI Taxonomy" id="1796622"/>
    <lineage>
        <taxon>Bacteria</taxon>
        <taxon>Bacillati</taxon>
        <taxon>Bacillota</taxon>
        <taxon>Clostridia</taxon>
        <taxon>Lachnospirales</taxon>
        <taxon>Lachnospiraceae</taxon>
        <taxon>Extibacter</taxon>
    </lineage>
</organism>